<comment type="caution">
    <text evidence="1">The sequence shown here is derived from an EMBL/GenBank/DDBJ whole genome shotgun (WGS) entry which is preliminary data.</text>
</comment>
<name>A0ABP6QHP1_9ACTN</name>
<evidence type="ECO:0008006" key="3">
    <source>
        <dbReference type="Google" id="ProtNLM"/>
    </source>
</evidence>
<gene>
    <name evidence="1" type="ORF">GCM10010468_58920</name>
</gene>
<protein>
    <recommendedName>
        <fullName evidence="3">CU044_5270 family protein</fullName>
    </recommendedName>
</protein>
<dbReference type="EMBL" id="BAAAUV010000019">
    <property type="protein sequence ID" value="GAA3229162.1"/>
    <property type="molecule type" value="Genomic_DNA"/>
</dbReference>
<organism evidence="1 2">
    <name type="scientific">Actinocorallia longicatena</name>
    <dbReference type="NCBI Taxonomy" id="111803"/>
    <lineage>
        <taxon>Bacteria</taxon>
        <taxon>Bacillati</taxon>
        <taxon>Actinomycetota</taxon>
        <taxon>Actinomycetes</taxon>
        <taxon>Streptosporangiales</taxon>
        <taxon>Thermomonosporaceae</taxon>
        <taxon>Actinocorallia</taxon>
    </lineage>
</organism>
<evidence type="ECO:0000313" key="2">
    <source>
        <dbReference type="Proteomes" id="UP001501237"/>
    </source>
</evidence>
<proteinExistence type="predicted"/>
<keyword evidence="2" id="KW-1185">Reference proteome</keyword>
<reference evidence="2" key="1">
    <citation type="journal article" date="2019" name="Int. J. Syst. Evol. Microbiol.">
        <title>The Global Catalogue of Microorganisms (GCM) 10K type strain sequencing project: providing services to taxonomists for standard genome sequencing and annotation.</title>
        <authorList>
            <consortium name="The Broad Institute Genomics Platform"/>
            <consortium name="The Broad Institute Genome Sequencing Center for Infectious Disease"/>
            <person name="Wu L."/>
            <person name="Ma J."/>
        </authorList>
    </citation>
    <scope>NUCLEOTIDE SEQUENCE [LARGE SCALE GENOMIC DNA]</scope>
    <source>
        <strain evidence="2">JCM 9377</strain>
    </source>
</reference>
<accession>A0ABP6QHP1</accession>
<evidence type="ECO:0000313" key="1">
    <source>
        <dbReference type="EMBL" id="GAA3229162.1"/>
    </source>
</evidence>
<sequence length="326" mass="34775">MVGHGAAAPPVPERRLGSTDVLLVAAERLEARPLGAYWRTDQLQTQSYVVKVPTGSDAISGATTETFRWTAVRKGGGDLFSLRDLPAGPLTAADKAAWRRAGAPASFRVWSNDHYAAYRTGRPGPWTADGPQAGAGGRWPFTGFEKNGKMVRTPCPGSSGGTGCEKPVGYGATLEDLQAVDTRPEALLKRYTDATPFPVTDAQRLLRVSGDLADAPIPPRLQAAILRMIPSLPGVTRIEGVTDPLGRTGFALAAERGGEGEARQPYGSRTELMFALDGTYLGDRDVLTRPAGIYRSQQPGFVIRTWIVRSAGWSDTEPAPPAATAY</sequence>
<dbReference type="Proteomes" id="UP001501237">
    <property type="component" value="Unassembled WGS sequence"/>
</dbReference>